<evidence type="ECO:0000313" key="9">
    <source>
        <dbReference type="RefSeq" id="XP_027188495.1"/>
    </source>
</evidence>
<name>A0A1S3E3Q8_CICAR</name>
<dbReference type="GO" id="GO:0003714">
    <property type="term" value="F:transcription corepressor activity"/>
    <property type="evidence" value="ECO:0007669"/>
    <property type="project" value="TreeGrafter"/>
</dbReference>
<dbReference type="InterPro" id="IPR056067">
    <property type="entry name" value="DUF7650"/>
</dbReference>
<evidence type="ECO:0000313" key="8">
    <source>
        <dbReference type="RefSeq" id="XP_004494353.1"/>
    </source>
</evidence>
<dbReference type="eggNOG" id="ENOG502QQVN">
    <property type="taxonomic scope" value="Eukaryota"/>
</dbReference>
<evidence type="ECO:0000313" key="7">
    <source>
        <dbReference type="Proteomes" id="UP000087171"/>
    </source>
</evidence>
<accession>A0A1S3E3Q8</accession>
<dbReference type="GeneID" id="101506286"/>
<keyword evidence="7" id="KW-1185">Reference proteome</keyword>
<dbReference type="PANTHER" id="PTHR13859">
    <property type="entry name" value="ATROPHIN-RELATED"/>
    <property type="match status" value="1"/>
</dbReference>
<dbReference type="KEGG" id="cam:101506286"/>
<dbReference type="InterPro" id="IPR057712">
    <property type="entry name" value="DUF7952"/>
</dbReference>
<sequence length="864" mass="96676">MNPICFDDNQEDGVKSGEGFLLTSDASSMDGIHGDPEVVPRVGDEYQAELPPFIAASHRSRLVKKTSDLEITVDMPESFSLGLPLPLMWTHCESDVDSCLGLKTRLDQPRDKYLLPELLPNRSWTDIEYNSFLLGLYTFGKNLNFLKRFVGTKSMGDILSFYYGKFFKSKGYSRWSECRKLKTRRCIFGQKIFSGWRQQELLSRLFSHVAQDCQTTLVEISRNFGEGKMHFEEYIFALKDAVGIDFLVAAVGIGKGKYDLTGTALEPTKTNHIFSVRQEMPTGKACSSLAPADIIKVLTGNFRLSKARSSDLFWEAVWPRLLANGWHSEEPKDNVVSGTKQYLVFLIPGVKKFSRRKLDKGTHYFDSISDVLNKVASDPRLLETEIQATEGSENKENKLNQDGVSNTCPSLQSHSSKCKPDLVKFTIVDTSMVHHDMDQRKVRQTRGLPFQPVSITTISSSSSSESETATSEDSEDQIVQANASSPIVDQVEQANSSYHVEDQVEQVNCSYHVGDQVEKVNSSYHVEDQVEQVNSSYHVEDQVEQVNSSYPVEDRVEQANSCDHVEEISDKRVGIDSSDRTCTPETFNTINVDVENHKFHADLPNGEHWWDMNEPPLSEQMTSDCTKCFPCTTKVQGLRACNHGEFSHSAENTFMDRMFDLNEPILPSNLHEASEGMALSFPSYQAKGSPNMSIEGSAAENQQVGEVSAKKSETRMLIDLNFPQVAPGLAIDLNLEIPFSNAIHQNDDQCTHTLSLSSETIQLNGIQEFPDGNKEQQPIIANRRQSSRSRPLTAKALEAMEYGFLNSKRKRKNTESSDNNAKSQCLRASNETVIGATCDNSIGNSLADTSAKEENVIREYSFIV</sequence>
<evidence type="ECO:0000256" key="5">
    <source>
        <dbReference type="SAM" id="MobiDB-lite"/>
    </source>
</evidence>
<dbReference type="GO" id="GO:0005634">
    <property type="term" value="C:nucleus"/>
    <property type="evidence" value="ECO:0007669"/>
    <property type="project" value="UniProtKB-SubCell"/>
</dbReference>
<dbReference type="RefSeq" id="XP_073222674.1">
    <property type="nucleotide sequence ID" value="XM_073366573.1"/>
</dbReference>
<dbReference type="Proteomes" id="UP000087171">
    <property type="component" value="Chromosome Ca3"/>
</dbReference>
<feature type="region of interest" description="Disordered" evidence="5">
    <location>
        <begin position="437"/>
        <end position="477"/>
    </location>
</feature>
<feature type="region of interest" description="Disordered" evidence="5">
    <location>
        <begin position="387"/>
        <end position="416"/>
    </location>
</feature>
<evidence type="ECO:0000256" key="2">
    <source>
        <dbReference type="ARBA" id="ARBA00023015"/>
    </source>
</evidence>
<dbReference type="PROSITE" id="PS51293">
    <property type="entry name" value="SANT"/>
    <property type="match status" value="1"/>
</dbReference>
<feature type="compositionally biased region" description="Polar residues" evidence="5">
    <location>
        <begin position="400"/>
        <end position="415"/>
    </location>
</feature>
<proteinExistence type="predicted"/>
<dbReference type="InterPro" id="IPR009057">
    <property type="entry name" value="Homeodomain-like_sf"/>
</dbReference>
<keyword evidence="2" id="KW-0805">Transcription regulation</keyword>
<keyword evidence="4" id="KW-0539">Nucleus</keyword>
<evidence type="ECO:0000256" key="3">
    <source>
        <dbReference type="ARBA" id="ARBA00023163"/>
    </source>
</evidence>
<protein>
    <submittedName>
        <fullName evidence="8 9">Uncharacterized protein LOC101506286</fullName>
    </submittedName>
</protein>
<feature type="compositionally biased region" description="Low complexity" evidence="5">
    <location>
        <begin position="454"/>
        <end position="469"/>
    </location>
</feature>
<evidence type="ECO:0000256" key="1">
    <source>
        <dbReference type="ARBA" id="ARBA00004123"/>
    </source>
</evidence>
<dbReference type="PaxDb" id="3827-XP_004494353.1"/>
<dbReference type="RefSeq" id="XP_004494353.1">
    <property type="nucleotide sequence ID" value="XM_004494296.3"/>
</dbReference>
<reference evidence="8 9" key="2">
    <citation type="submission" date="2025-04" db="UniProtKB">
        <authorList>
            <consortium name="RefSeq"/>
        </authorList>
    </citation>
    <scope>IDENTIFICATION</scope>
    <source>
        <tissue evidence="8 9">Etiolated seedlings</tissue>
    </source>
</reference>
<feature type="domain" description="SANT" evidence="6">
    <location>
        <begin position="119"/>
        <end position="170"/>
    </location>
</feature>
<dbReference type="RefSeq" id="XP_027188495.1">
    <property type="nucleotide sequence ID" value="XM_027332694.1"/>
</dbReference>
<dbReference type="PANTHER" id="PTHR13859:SF11">
    <property type="entry name" value="GRUNGE, ISOFORM J"/>
    <property type="match status" value="1"/>
</dbReference>
<dbReference type="SUPFAM" id="SSF46689">
    <property type="entry name" value="Homeodomain-like"/>
    <property type="match status" value="1"/>
</dbReference>
<comment type="subcellular location">
    <subcellularLocation>
        <location evidence="1">Nucleus</location>
    </subcellularLocation>
</comment>
<evidence type="ECO:0000256" key="4">
    <source>
        <dbReference type="ARBA" id="ARBA00023242"/>
    </source>
</evidence>
<reference evidence="7" key="1">
    <citation type="journal article" date="2013" name="Nat. Biotechnol.">
        <title>Draft genome sequence of chickpea (Cicer arietinum) provides a resource for trait improvement.</title>
        <authorList>
            <person name="Varshney R.K."/>
            <person name="Song C."/>
            <person name="Saxena R.K."/>
            <person name="Azam S."/>
            <person name="Yu S."/>
            <person name="Sharpe A.G."/>
            <person name="Cannon S."/>
            <person name="Baek J."/>
            <person name="Rosen B.D."/>
            <person name="Tar'an B."/>
            <person name="Millan T."/>
            <person name="Zhang X."/>
            <person name="Ramsay L.D."/>
            <person name="Iwata A."/>
            <person name="Wang Y."/>
            <person name="Nelson W."/>
            <person name="Farmer A.D."/>
            <person name="Gaur P.M."/>
            <person name="Soderlund C."/>
            <person name="Penmetsa R.V."/>
            <person name="Xu C."/>
            <person name="Bharti A.K."/>
            <person name="He W."/>
            <person name="Winter P."/>
            <person name="Zhao S."/>
            <person name="Hane J.K."/>
            <person name="Carrasquilla-Garcia N."/>
            <person name="Condie J.A."/>
            <person name="Upadhyaya H.D."/>
            <person name="Luo M.C."/>
            <person name="Thudi M."/>
            <person name="Gowda C.L."/>
            <person name="Singh N.P."/>
            <person name="Lichtenzveig J."/>
            <person name="Gali K.K."/>
            <person name="Rubio J."/>
            <person name="Nadarajan N."/>
            <person name="Dolezel J."/>
            <person name="Bansal K.C."/>
            <person name="Xu X."/>
            <person name="Edwards D."/>
            <person name="Zhang G."/>
            <person name="Kahl G."/>
            <person name="Gil J."/>
            <person name="Singh K.B."/>
            <person name="Datta S.K."/>
            <person name="Jackson S.A."/>
            <person name="Wang J."/>
            <person name="Cook D.R."/>
        </authorList>
    </citation>
    <scope>NUCLEOTIDE SEQUENCE [LARGE SCALE GENOMIC DNA]</scope>
    <source>
        <strain evidence="7">cv. CDC Frontier</strain>
    </source>
</reference>
<keyword evidence="3" id="KW-0804">Transcription</keyword>
<dbReference type="Pfam" id="PF24662">
    <property type="entry name" value="DUF7650"/>
    <property type="match status" value="1"/>
</dbReference>
<dbReference type="OrthoDB" id="1939398at2759"/>
<dbReference type="STRING" id="3827.A0A1S3E3Q8"/>
<gene>
    <name evidence="8 9" type="primary">LOC101506286</name>
</gene>
<dbReference type="AlphaFoldDB" id="A0A1S3E3Q8"/>
<dbReference type="Pfam" id="PF25826">
    <property type="entry name" value="DUF7952"/>
    <property type="match status" value="1"/>
</dbReference>
<organism evidence="7 9">
    <name type="scientific">Cicer arietinum</name>
    <name type="common">Chickpea</name>
    <name type="synonym">Garbanzo</name>
    <dbReference type="NCBI Taxonomy" id="3827"/>
    <lineage>
        <taxon>Eukaryota</taxon>
        <taxon>Viridiplantae</taxon>
        <taxon>Streptophyta</taxon>
        <taxon>Embryophyta</taxon>
        <taxon>Tracheophyta</taxon>
        <taxon>Spermatophyta</taxon>
        <taxon>Magnoliopsida</taxon>
        <taxon>eudicotyledons</taxon>
        <taxon>Gunneridae</taxon>
        <taxon>Pentapetalae</taxon>
        <taxon>rosids</taxon>
        <taxon>fabids</taxon>
        <taxon>Fabales</taxon>
        <taxon>Fabaceae</taxon>
        <taxon>Papilionoideae</taxon>
        <taxon>50 kb inversion clade</taxon>
        <taxon>NPAAA clade</taxon>
        <taxon>Hologalegina</taxon>
        <taxon>IRL clade</taxon>
        <taxon>Cicereae</taxon>
        <taxon>Cicer</taxon>
    </lineage>
</organism>
<dbReference type="InterPro" id="IPR017884">
    <property type="entry name" value="SANT_dom"/>
</dbReference>
<evidence type="ECO:0000259" key="6">
    <source>
        <dbReference type="PROSITE" id="PS51293"/>
    </source>
</evidence>